<dbReference type="InterPro" id="IPR000792">
    <property type="entry name" value="Tscrpt_reg_LuxR_C"/>
</dbReference>
<feature type="non-terminal residue" evidence="5">
    <location>
        <position position="1"/>
    </location>
</feature>
<keyword evidence="3" id="KW-0804">Transcription</keyword>
<dbReference type="PROSITE" id="PS50043">
    <property type="entry name" value="HTH_LUXR_2"/>
    <property type="match status" value="1"/>
</dbReference>
<feature type="domain" description="HTH luxR-type" evidence="4">
    <location>
        <begin position="1"/>
        <end position="63"/>
    </location>
</feature>
<dbReference type="CDD" id="cd06170">
    <property type="entry name" value="LuxR_C_like"/>
    <property type="match status" value="1"/>
</dbReference>
<dbReference type="Pfam" id="PF00196">
    <property type="entry name" value="GerE"/>
    <property type="match status" value="1"/>
</dbReference>
<dbReference type="InterPro" id="IPR036388">
    <property type="entry name" value="WH-like_DNA-bd_sf"/>
</dbReference>
<protein>
    <recommendedName>
        <fullName evidence="4">HTH luxR-type domain-containing protein</fullName>
    </recommendedName>
</protein>
<dbReference type="Gene3D" id="1.10.10.10">
    <property type="entry name" value="Winged helix-like DNA-binding domain superfamily/Winged helix DNA-binding domain"/>
    <property type="match status" value="1"/>
</dbReference>
<dbReference type="EMBL" id="BARS01053725">
    <property type="protein sequence ID" value="GAG53167.1"/>
    <property type="molecule type" value="Genomic_DNA"/>
</dbReference>
<sequence length="72" mass="7774">HGVSLTPRQREVLRYVANGRTNDDIARRLVVSRRTVERHVASILDRFGVENRAAAAAVAVAAGLAQPKTTPA</sequence>
<evidence type="ECO:0000256" key="1">
    <source>
        <dbReference type="ARBA" id="ARBA00023015"/>
    </source>
</evidence>
<accession>X0Z411</accession>
<dbReference type="GO" id="GO:0006355">
    <property type="term" value="P:regulation of DNA-templated transcription"/>
    <property type="evidence" value="ECO:0007669"/>
    <property type="project" value="InterPro"/>
</dbReference>
<evidence type="ECO:0000259" key="4">
    <source>
        <dbReference type="PROSITE" id="PS50043"/>
    </source>
</evidence>
<evidence type="ECO:0000313" key="5">
    <source>
        <dbReference type="EMBL" id="GAG53167.1"/>
    </source>
</evidence>
<organism evidence="5">
    <name type="scientific">marine sediment metagenome</name>
    <dbReference type="NCBI Taxonomy" id="412755"/>
    <lineage>
        <taxon>unclassified sequences</taxon>
        <taxon>metagenomes</taxon>
        <taxon>ecological metagenomes</taxon>
    </lineage>
</organism>
<proteinExistence type="predicted"/>
<evidence type="ECO:0000256" key="3">
    <source>
        <dbReference type="ARBA" id="ARBA00023163"/>
    </source>
</evidence>
<keyword evidence="1" id="KW-0805">Transcription regulation</keyword>
<name>X0Z411_9ZZZZ</name>
<reference evidence="5" key="1">
    <citation type="journal article" date="2014" name="Front. Microbiol.">
        <title>High frequency of phylogenetically diverse reductive dehalogenase-homologous genes in deep subseafloor sedimentary metagenomes.</title>
        <authorList>
            <person name="Kawai M."/>
            <person name="Futagami T."/>
            <person name="Toyoda A."/>
            <person name="Takaki Y."/>
            <person name="Nishi S."/>
            <person name="Hori S."/>
            <person name="Arai W."/>
            <person name="Tsubouchi T."/>
            <person name="Morono Y."/>
            <person name="Uchiyama I."/>
            <person name="Ito T."/>
            <person name="Fujiyama A."/>
            <person name="Inagaki F."/>
            <person name="Takami H."/>
        </authorList>
    </citation>
    <scope>NUCLEOTIDE SEQUENCE</scope>
    <source>
        <strain evidence="5">Expedition CK06-06</strain>
    </source>
</reference>
<dbReference type="InterPro" id="IPR016032">
    <property type="entry name" value="Sig_transdc_resp-reg_C-effctor"/>
</dbReference>
<dbReference type="PANTHER" id="PTHR44688:SF16">
    <property type="entry name" value="DNA-BINDING TRANSCRIPTIONAL ACTIVATOR DEVR_DOSR"/>
    <property type="match status" value="1"/>
</dbReference>
<keyword evidence="2" id="KW-0238">DNA-binding</keyword>
<dbReference type="PANTHER" id="PTHR44688">
    <property type="entry name" value="DNA-BINDING TRANSCRIPTIONAL ACTIVATOR DEVR_DOSR"/>
    <property type="match status" value="1"/>
</dbReference>
<evidence type="ECO:0000256" key="2">
    <source>
        <dbReference type="ARBA" id="ARBA00023125"/>
    </source>
</evidence>
<gene>
    <name evidence="5" type="ORF">S01H1_79660</name>
</gene>
<dbReference type="SUPFAM" id="SSF46894">
    <property type="entry name" value="C-terminal effector domain of the bipartite response regulators"/>
    <property type="match status" value="1"/>
</dbReference>
<comment type="caution">
    <text evidence="5">The sequence shown here is derived from an EMBL/GenBank/DDBJ whole genome shotgun (WGS) entry which is preliminary data.</text>
</comment>
<dbReference type="AlphaFoldDB" id="X0Z411"/>
<dbReference type="PRINTS" id="PR00038">
    <property type="entry name" value="HTHLUXR"/>
</dbReference>
<dbReference type="PROSITE" id="PS00622">
    <property type="entry name" value="HTH_LUXR_1"/>
    <property type="match status" value="1"/>
</dbReference>
<dbReference type="GO" id="GO:0003677">
    <property type="term" value="F:DNA binding"/>
    <property type="evidence" value="ECO:0007669"/>
    <property type="project" value="UniProtKB-KW"/>
</dbReference>
<dbReference type="SMART" id="SM00421">
    <property type="entry name" value="HTH_LUXR"/>
    <property type="match status" value="1"/>
</dbReference>